<dbReference type="InterPro" id="IPR051532">
    <property type="entry name" value="Ester_Hydrolysis_Enzymes"/>
</dbReference>
<dbReference type="GO" id="GO:0006629">
    <property type="term" value="P:lipid metabolic process"/>
    <property type="evidence" value="ECO:0007669"/>
    <property type="project" value="InterPro"/>
</dbReference>
<dbReference type="PANTHER" id="PTHR30383">
    <property type="entry name" value="THIOESTERASE 1/PROTEASE 1/LYSOPHOSPHOLIPASE L1"/>
    <property type="match status" value="1"/>
</dbReference>
<dbReference type="CDD" id="cd01822">
    <property type="entry name" value="Lysophospholipase_L1_like"/>
    <property type="match status" value="1"/>
</dbReference>
<feature type="chain" id="PRO_5006425317" description="SGNH hydrolase-type esterase domain-containing protein" evidence="1">
    <location>
        <begin position="31"/>
        <end position="224"/>
    </location>
</feature>
<dbReference type="InterPro" id="IPR013830">
    <property type="entry name" value="SGNH_hydro"/>
</dbReference>
<dbReference type="Pfam" id="PF13472">
    <property type="entry name" value="Lipase_GDSL_2"/>
    <property type="match status" value="1"/>
</dbReference>
<dbReference type="Gene3D" id="3.40.50.1110">
    <property type="entry name" value="SGNH hydrolase"/>
    <property type="match status" value="1"/>
</dbReference>
<organism evidence="3 4">
    <name type="scientific">SAR86 cluster bacterium BACL1 MAG-120820-bin45</name>
    <dbReference type="NCBI Taxonomy" id="1655612"/>
    <lineage>
        <taxon>Bacteria</taxon>
        <taxon>Pseudomonadati</taxon>
        <taxon>Pseudomonadota</taxon>
        <taxon>Gammaproteobacteria</taxon>
        <taxon>SAR86 cluster</taxon>
    </lineage>
</organism>
<gene>
    <name evidence="3" type="ORF">ABS10_07975</name>
</gene>
<dbReference type="AlphaFoldDB" id="A0A0R2UE49"/>
<evidence type="ECO:0000259" key="2">
    <source>
        <dbReference type="Pfam" id="PF13472"/>
    </source>
</evidence>
<dbReference type="SUPFAM" id="SSF52266">
    <property type="entry name" value="SGNH hydrolase"/>
    <property type="match status" value="1"/>
</dbReference>
<evidence type="ECO:0000313" key="4">
    <source>
        <dbReference type="Proteomes" id="UP000051027"/>
    </source>
</evidence>
<dbReference type="Proteomes" id="UP000051027">
    <property type="component" value="Unassembled WGS sequence"/>
</dbReference>
<dbReference type="InterPro" id="IPR036514">
    <property type="entry name" value="SGNH_hydro_sf"/>
</dbReference>
<evidence type="ECO:0000256" key="1">
    <source>
        <dbReference type="SAM" id="SignalP"/>
    </source>
</evidence>
<evidence type="ECO:0000313" key="3">
    <source>
        <dbReference type="EMBL" id="KRO95643.1"/>
    </source>
</evidence>
<reference evidence="3 4" key="1">
    <citation type="submission" date="2015-10" db="EMBL/GenBank/DDBJ databases">
        <title>Metagenome-Assembled Genomes uncover a global brackish microbiome.</title>
        <authorList>
            <person name="Hugerth L.W."/>
            <person name="Larsson J."/>
            <person name="Alneberg J."/>
            <person name="Lindh M.V."/>
            <person name="Legrand C."/>
            <person name="Pinhassi J."/>
            <person name="Andersson A.F."/>
        </authorList>
    </citation>
    <scope>NUCLEOTIDE SEQUENCE [LARGE SCALE GENOMIC DNA]</scope>
    <source>
        <strain evidence="3">BACL1 MAG-120820-bin45</strain>
    </source>
</reference>
<dbReference type="PANTHER" id="PTHR30383:SF24">
    <property type="entry name" value="THIOESTERASE 1_PROTEASE 1_LYSOPHOSPHOLIPASE L1"/>
    <property type="match status" value="1"/>
</dbReference>
<dbReference type="EMBL" id="LICS01000022">
    <property type="protein sequence ID" value="KRO95643.1"/>
    <property type="molecule type" value="Genomic_DNA"/>
</dbReference>
<sequence length="224" mass="24207">MFLTSKIKSFNFCLLVVSAILLSVMVPVNSADTVGPPTNTIVVLGDSLSAGYGVKLNHSWPSLLDASIKKQGLTFQVVNAGVSGDTTSGGLYRLPKLLSRHKPRIVILELGGNDGLRGMSLKKVVRKNLKLMIEMAQMAGATVVLVGVELPPNYGEVYTKNFQRIFSDLAIEYQLSLIKGSIQEMAVMGLMQSDGIHPNKEGHSLIAKEVWAEIQPLITQMNAG</sequence>
<comment type="caution">
    <text evidence="3">The sequence shown here is derived from an EMBL/GenBank/DDBJ whole genome shotgun (WGS) entry which is preliminary data.</text>
</comment>
<keyword evidence="1" id="KW-0732">Signal</keyword>
<accession>A0A0R2UE49</accession>
<dbReference type="InterPro" id="IPR008265">
    <property type="entry name" value="Lipase_GDSL_AS"/>
</dbReference>
<feature type="signal peptide" evidence="1">
    <location>
        <begin position="1"/>
        <end position="30"/>
    </location>
</feature>
<protein>
    <recommendedName>
        <fullName evidence="2">SGNH hydrolase-type esterase domain-containing protein</fullName>
    </recommendedName>
</protein>
<name>A0A0R2UE49_9GAMM</name>
<dbReference type="STRING" id="1655612.ABS10_07975"/>
<dbReference type="GO" id="GO:0004622">
    <property type="term" value="F:phosphatidylcholine lysophospholipase activity"/>
    <property type="evidence" value="ECO:0007669"/>
    <property type="project" value="TreeGrafter"/>
</dbReference>
<dbReference type="PROSITE" id="PS01098">
    <property type="entry name" value="LIPASE_GDSL_SER"/>
    <property type="match status" value="1"/>
</dbReference>
<proteinExistence type="predicted"/>
<feature type="domain" description="SGNH hydrolase-type esterase" evidence="2">
    <location>
        <begin position="43"/>
        <end position="204"/>
    </location>
</feature>